<dbReference type="Gene3D" id="2.40.50.100">
    <property type="match status" value="1"/>
</dbReference>
<dbReference type="Gene3D" id="2.40.420.20">
    <property type="match status" value="1"/>
</dbReference>
<evidence type="ECO:0000256" key="1">
    <source>
        <dbReference type="ARBA" id="ARBA00004196"/>
    </source>
</evidence>
<sequence length="419" mass="46325">MNPKYKKYFKNSIITLVAVVAIFFIYQYFTQKKDANISIQTVKMSKQNITTSVTATGTVEPVDKIEVGTQVSGIINHIYVDYNSQVKKGQLLAELDKTNLQESVNNALAQYEAALNELNYYQQNYNRQNNMFRSGVISKADYEQAAYQVKNSQQTVSQRKTALAQARTNLSYANIYAPIDGIVLSREVEEGQTVAASMTTPTLFSIAKDITKMQVEANVDEADIGDVKVGQRVSFTVDAYPQEEFNGKVRQVRLAATTESNVVTYTIIIDADNSEQKLKPGLTATVTIFTQELKNINSVPAAAISFSPETEVLQKYYLQNQLTSKIPEAKTGKNKEKYIWIKNKDNSLSQKQITIGISDGINIQVSNGLAGSEEIVTALDEQQEAVAKSGSESSPFMPKRPNNNNKKSSSSQSPTPPGN</sequence>
<feature type="domain" description="Multidrug resistance protein MdtA-like alpha-helical hairpin" evidence="7">
    <location>
        <begin position="105"/>
        <end position="173"/>
    </location>
</feature>
<feature type="coiled-coil region" evidence="4">
    <location>
        <begin position="97"/>
        <end position="124"/>
    </location>
</feature>
<keyword evidence="12" id="KW-1185">Reference proteome</keyword>
<evidence type="ECO:0000256" key="6">
    <source>
        <dbReference type="SAM" id="Phobius"/>
    </source>
</evidence>
<dbReference type="NCBIfam" id="TIGR01730">
    <property type="entry name" value="RND_mfp"/>
    <property type="match status" value="1"/>
</dbReference>
<keyword evidence="6" id="KW-0472">Membrane</keyword>
<evidence type="ECO:0000313" key="12">
    <source>
        <dbReference type="Proteomes" id="UP000618240"/>
    </source>
</evidence>
<evidence type="ECO:0000259" key="7">
    <source>
        <dbReference type="Pfam" id="PF25876"/>
    </source>
</evidence>
<dbReference type="Pfam" id="PF25967">
    <property type="entry name" value="RND-MFP_C"/>
    <property type="match status" value="1"/>
</dbReference>
<dbReference type="Pfam" id="PF25917">
    <property type="entry name" value="BSH_RND"/>
    <property type="match status" value="1"/>
</dbReference>
<evidence type="ECO:0000256" key="3">
    <source>
        <dbReference type="ARBA" id="ARBA00022448"/>
    </source>
</evidence>
<evidence type="ECO:0000256" key="2">
    <source>
        <dbReference type="ARBA" id="ARBA00009477"/>
    </source>
</evidence>
<dbReference type="PANTHER" id="PTHR30469:SF33">
    <property type="entry name" value="SLR1207 PROTEIN"/>
    <property type="match status" value="1"/>
</dbReference>
<evidence type="ECO:0000256" key="5">
    <source>
        <dbReference type="SAM" id="MobiDB-lite"/>
    </source>
</evidence>
<dbReference type="RefSeq" id="WP_225689302.1">
    <property type="nucleotide sequence ID" value="NZ_JAERSE020000003.1"/>
</dbReference>
<dbReference type="Gene3D" id="1.10.287.470">
    <property type="entry name" value="Helix hairpin bin"/>
    <property type="match status" value="1"/>
</dbReference>
<evidence type="ECO:0000259" key="9">
    <source>
        <dbReference type="Pfam" id="PF25967"/>
    </source>
</evidence>
<accession>A0ABS8A276</accession>
<feature type="domain" description="YknX-like beta-barrel" evidence="10">
    <location>
        <begin position="213"/>
        <end position="288"/>
    </location>
</feature>
<protein>
    <submittedName>
        <fullName evidence="11">Efflux RND transporter periplasmic adaptor subunit</fullName>
    </submittedName>
</protein>
<feature type="domain" description="Multidrug resistance protein MdtA-like C-terminal permuted SH3" evidence="9">
    <location>
        <begin position="333"/>
        <end position="377"/>
    </location>
</feature>
<keyword evidence="4" id="KW-0175">Coiled coil</keyword>
<evidence type="ECO:0000313" key="11">
    <source>
        <dbReference type="EMBL" id="MCA6068081.1"/>
    </source>
</evidence>
<feature type="compositionally biased region" description="Low complexity" evidence="5">
    <location>
        <begin position="399"/>
        <end position="413"/>
    </location>
</feature>
<feature type="transmembrane region" description="Helical" evidence="6">
    <location>
        <begin position="12"/>
        <end position="29"/>
    </location>
</feature>
<dbReference type="Gene3D" id="2.40.30.170">
    <property type="match status" value="1"/>
</dbReference>
<dbReference type="InterPro" id="IPR058636">
    <property type="entry name" value="Beta-barrel_YknX"/>
</dbReference>
<dbReference type="PANTHER" id="PTHR30469">
    <property type="entry name" value="MULTIDRUG RESISTANCE PROTEIN MDTA"/>
    <property type="match status" value="1"/>
</dbReference>
<evidence type="ECO:0000259" key="8">
    <source>
        <dbReference type="Pfam" id="PF25917"/>
    </source>
</evidence>
<keyword evidence="6" id="KW-0812">Transmembrane</keyword>
<organism evidence="11 12">
    <name type="scientific">Chryseobacterium tagetis</name>
    <dbReference type="NCBI Taxonomy" id="2801334"/>
    <lineage>
        <taxon>Bacteria</taxon>
        <taxon>Pseudomonadati</taxon>
        <taxon>Bacteroidota</taxon>
        <taxon>Flavobacteriia</taxon>
        <taxon>Flavobacteriales</taxon>
        <taxon>Weeksellaceae</taxon>
        <taxon>Chryseobacterium group</taxon>
        <taxon>Chryseobacterium</taxon>
    </lineage>
</organism>
<dbReference type="InterPro" id="IPR058627">
    <property type="entry name" value="MdtA-like_C"/>
</dbReference>
<evidence type="ECO:0000259" key="10">
    <source>
        <dbReference type="Pfam" id="PF25990"/>
    </source>
</evidence>
<dbReference type="EMBL" id="JAERSE020000003">
    <property type="protein sequence ID" value="MCA6068081.1"/>
    <property type="molecule type" value="Genomic_DNA"/>
</dbReference>
<comment type="subcellular location">
    <subcellularLocation>
        <location evidence="1">Cell envelope</location>
    </subcellularLocation>
</comment>
<comment type="similarity">
    <text evidence="2">Belongs to the membrane fusion protein (MFP) (TC 8.A.1) family.</text>
</comment>
<evidence type="ECO:0000256" key="4">
    <source>
        <dbReference type="SAM" id="Coils"/>
    </source>
</evidence>
<dbReference type="SUPFAM" id="SSF111369">
    <property type="entry name" value="HlyD-like secretion proteins"/>
    <property type="match status" value="1"/>
</dbReference>
<reference evidence="11 12" key="1">
    <citation type="submission" date="2021-09" db="EMBL/GenBank/DDBJ databases">
        <title>Genome sequencing and assembly of Chryseobacterium sp. RG1.</title>
        <authorList>
            <person name="Chhetri G."/>
        </authorList>
    </citation>
    <scope>NUCLEOTIDE SEQUENCE [LARGE SCALE GENOMIC DNA]</scope>
    <source>
        <strain evidence="11 12">RG1</strain>
    </source>
</reference>
<keyword evidence="6" id="KW-1133">Transmembrane helix</keyword>
<feature type="region of interest" description="Disordered" evidence="5">
    <location>
        <begin position="382"/>
        <end position="419"/>
    </location>
</feature>
<gene>
    <name evidence="11" type="ORF">JI747_012875</name>
</gene>
<comment type="caution">
    <text evidence="11">The sequence shown here is derived from an EMBL/GenBank/DDBJ whole genome shotgun (WGS) entry which is preliminary data.</text>
</comment>
<dbReference type="Pfam" id="PF25876">
    <property type="entry name" value="HH_MFP_RND"/>
    <property type="match status" value="1"/>
</dbReference>
<dbReference type="Pfam" id="PF25990">
    <property type="entry name" value="Beta-barrel_YknX"/>
    <property type="match status" value="1"/>
</dbReference>
<dbReference type="Proteomes" id="UP000618240">
    <property type="component" value="Unassembled WGS sequence"/>
</dbReference>
<proteinExistence type="inferred from homology"/>
<feature type="domain" description="Multidrug resistance protein MdtA-like barrel-sandwich hybrid" evidence="8">
    <location>
        <begin position="64"/>
        <end position="202"/>
    </location>
</feature>
<keyword evidence="3" id="KW-0813">Transport</keyword>
<name>A0ABS8A276_9FLAO</name>
<dbReference type="InterPro" id="IPR006143">
    <property type="entry name" value="RND_pump_MFP"/>
</dbReference>
<dbReference type="InterPro" id="IPR058624">
    <property type="entry name" value="MdtA-like_HH"/>
</dbReference>
<dbReference type="InterPro" id="IPR058625">
    <property type="entry name" value="MdtA-like_BSH"/>
</dbReference>